<comment type="caution">
    <text evidence="3">The sequence shown here is derived from an EMBL/GenBank/DDBJ whole genome shotgun (WGS) entry which is preliminary data.</text>
</comment>
<dbReference type="Gene3D" id="2.60.40.420">
    <property type="entry name" value="Cupredoxins - blue copper proteins"/>
    <property type="match status" value="1"/>
</dbReference>
<dbReference type="CDD" id="cd13921">
    <property type="entry name" value="Amicyanin"/>
    <property type="match status" value="1"/>
</dbReference>
<dbReference type="EMBL" id="BDOQ01000020">
    <property type="protein sequence ID" value="GBG15735.1"/>
    <property type="molecule type" value="Genomic_DNA"/>
</dbReference>
<dbReference type="PANTHER" id="PTHR36507">
    <property type="entry name" value="BLL1555 PROTEIN"/>
    <property type="match status" value="1"/>
</dbReference>
<dbReference type="AlphaFoldDB" id="A0A2R5FCJ3"/>
<dbReference type="InterPro" id="IPR052721">
    <property type="entry name" value="ET_Amicyanin"/>
</dbReference>
<evidence type="ECO:0000259" key="2">
    <source>
        <dbReference type="Pfam" id="PF13473"/>
    </source>
</evidence>
<feature type="domain" description="EfeO-type cupredoxin-like" evidence="2">
    <location>
        <begin position="6"/>
        <end position="101"/>
    </location>
</feature>
<name>A0A2R5FCJ3_9PROT</name>
<protein>
    <recommendedName>
        <fullName evidence="2">EfeO-type cupredoxin-like domain-containing protein</fullName>
    </recommendedName>
</protein>
<reference evidence="3 4" key="1">
    <citation type="journal article" date="2018" name="Environ. Microbiol.">
        <title>Isolation and genomic characterization of Novimethylophilus kurashikiensis gen. nov. sp. nov., a new lanthanide-dependent methylotrophic species of Methylophilaceae.</title>
        <authorList>
            <person name="Lv H."/>
            <person name="Sahin N."/>
            <person name="Tani A."/>
        </authorList>
    </citation>
    <scope>NUCLEOTIDE SEQUENCE [LARGE SCALE GENOMIC DNA]</scope>
    <source>
        <strain evidence="3 4">La2-4</strain>
    </source>
</reference>
<dbReference type="Pfam" id="PF13473">
    <property type="entry name" value="Cupredoxin_1"/>
    <property type="match status" value="1"/>
</dbReference>
<dbReference type="InterPro" id="IPR035668">
    <property type="entry name" value="Amicyanin"/>
</dbReference>
<dbReference type="InterPro" id="IPR008972">
    <property type="entry name" value="Cupredoxin"/>
</dbReference>
<evidence type="ECO:0000313" key="3">
    <source>
        <dbReference type="EMBL" id="GBG15735.1"/>
    </source>
</evidence>
<sequence length="102" mass="11494">MKSCLLASLIFAMLCGMVEAEAAIQTVAIEGMRYVPERLTVQSGDRIVWKNQDLVPHTVTHETFDSQQIAPEASWSMVFRKSGNYPYRCKLHPGMHGTLIVR</sequence>
<keyword evidence="4" id="KW-1185">Reference proteome</keyword>
<feature type="chain" id="PRO_5015339853" description="EfeO-type cupredoxin-like domain-containing protein" evidence="1">
    <location>
        <begin position="23"/>
        <end position="102"/>
    </location>
</feature>
<dbReference type="InterPro" id="IPR028096">
    <property type="entry name" value="EfeO_Cupredoxin"/>
</dbReference>
<evidence type="ECO:0000313" key="4">
    <source>
        <dbReference type="Proteomes" id="UP000245081"/>
    </source>
</evidence>
<organism evidence="3 4">
    <name type="scientific">Novimethylophilus kurashikiensis</name>
    <dbReference type="NCBI Taxonomy" id="1825523"/>
    <lineage>
        <taxon>Bacteria</taxon>
        <taxon>Pseudomonadati</taxon>
        <taxon>Pseudomonadota</taxon>
        <taxon>Betaproteobacteria</taxon>
        <taxon>Nitrosomonadales</taxon>
        <taxon>Methylophilaceae</taxon>
        <taxon>Novimethylophilus</taxon>
    </lineage>
</organism>
<feature type="signal peptide" evidence="1">
    <location>
        <begin position="1"/>
        <end position="22"/>
    </location>
</feature>
<dbReference type="SUPFAM" id="SSF49503">
    <property type="entry name" value="Cupredoxins"/>
    <property type="match status" value="1"/>
</dbReference>
<dbReference type="PANTHER" id="PTHR36507:SF1">
    <property type="entry name" value="BLL1555 PROTEIN"/>
    <property type="match status" value="1"/>
</dbReference>
<keyword evidence="1" id="KW-0732">Signal</keyword>
<dbReference type="Proteomes" id="UP000245081">
    <property type="component" value="Unassembled WGS sequence"/>
</dbReference>
<dbReference type="OrthoDB" id="9757546at2"/>
<dbReference type="RefSeq" id="WP_109016889.1">
    <property type="nucleotide sequence ID" value="NZ_BDOQ01000020.1"/>
</dbReference>
<gene>
    <name evidence="3" type="ORF">NMK_3346</name>
</gene>
<evidence type="ECO:0000256" key="1">
    <source>
        <dbReference type="SAM" id="SignalP"/>
    </source>
</evidence>
<proteinExistence type="predicted"/>
<accession>A0A2R5FCJ3</accession>